<dbReference type="EMBL" id="UINC01193005">
    <property type="protein sequence ID" value="SVE08406.1"/>
    <property type="molecule type" value="Genomic_DNA"/>
</dbReference>
<accession>A0A383AKH9</accession>
<gene>
    <name evidence="1" type="ORF">METZ01_LOCUS461260</name>
</gene>
<sequence length="46" mass="5228">MRFRTDFPLQMPSAAQALPGRSQAQVVTNVHHARRRTIQPPFPPDC</sequence>
<feature type="non-terminal residue" evidence="1">
    <location>
        <position position="46"/>
    </location>
</feature>
<reference evidence="1" key="1">
    <citation type="submission" date="2018-05" db="EMBL/GenBank/DDBJ databases">
        <authorList>
            <person name="Lanie J.A."/>
            <person name="Ng W.-L."/>
            <person name="Kazmierczak K.M."/>
            <person name="Andrzejewski T.M."/>
            <person name="Davidsen T.M."/>
            <person name="Wayne K.J."/>
            <person name="Tettelin H."/>
            <person name="Glass J.I."/>
            <person name="Rusch D."/>
            <person name="Podicherti R."/>
            <person name="Tsui H.-C.T."/>
            <person name="Winkler M.E."/>
        </authorList>
    </citation>
    <scope>NUCLEOTIDE SEQUENCE</scope>
</reference>
<evidence type="ECO:0000313" key="1">
    <source>
        <dbReference type="EMBL" id="SVE08406.1"/>
    </source>
</evidence>
<organism evidence="1">
    <name type="scientific">marine metagenome</name>
    <dbReference type="NCBI Taxonomy" id="408172"/>
    <lineage>
        <taxon>unclassified sequences</taxon>
        <taxon>metagenomes</taxon>
        <taxon>ecological metagenomes</taxon>
    </lineage>
</organism>
<proteinExistence type="predicted"/>
<name>A0A383AKH9_9ZZZZ</name>
<protein>
    <submittedName>
        <fullName evidence="1">Uncharacterized protein</fullName>
    </submittedName>
</protein>
<dbReference type="AlphaFoldDB" id="A0A383AKH9"/>